<sequence length="59" mass="6490">MVPLVDVLELIERSFVTLPLQFSLDDRSVPTTGQFLEVEKACLLIGVSVLSETVLDLLS</sequence>
<comment type="caution">
    <text evidence="1">The sequence shown here is derived from an EMBL/GenBank/DDBJ whole genome shotgun (WGS) entry which is preliminary data.</text>
</comment>
<keyword evidence="2" id="KW-1185">Reference proteome</keyword>
<dbReference type="AlphaFoldDB" id="A0ABD6DYX3"/>
<reference evidence="1 2" key="1">
    <citation type="journal article" date="2019" name="Int. J. Syst. Evol. Microbiol.">
        <title>The Global Catalogue of Microorganisms (GCM) 10K type strain sequencing project: providing services to taxonomists for standard genome sequencing and annotation.</title>
        <authorList>
            <consortium name="The Broad Institute Genomics Platform"/>
            <consortium name="The Broad Institute Genome Sequencing Center for Infectious Disease"/>
            <person name="Wu L."/>
            <person name="Ma J."/>
        </authorList>
    </citation>
    <scope>NUCLEOTIDE SEQUENCE [LARGE SCALE GENOMIC DNA]</scope>
    <source>
        <strain evidence="1 2">CGMCC 1.10387</strain>
    </source>
</reference>
<dbReference type="EMBL" id="JBHUDP010000007">
    <property type="protein sequence ID" value="MFD1687100.1"/>
    <property type="molecule type" value="Genomic_DNA"/>
</dbReference>
<organism evidence="1 2">
    <name type="scientific">Halobellus litoreus</name>
    <dbReference type="NCBI Taxonomy" id="755310"/>
    <lineage>
        <taxon>Archaea</taxon>
        <taxon>Methanobacteriati</taxon>
        <taxon>Methanobacteriota</taxon>
        <taxon>Stenosarchaea group</taxon>
        <taxon>Halobacteria</taxon>
        <taxon>Halobacteriales</taxon>
        <taxon>Haloferacaceae</taxon>
        <taxon>Halobellus</taxon>
    </lineage>
</organism>
<dbReference type="Proteomes" id="UP001597092">
    <property type="component" value="Unassembled WGS sequence"/>
</dbReference>
<accession>A0ABD6DYX3</accession>
<evidence type="ECO:0000313" key="1">
    <source>
        <dbReference type="EMBL" id="MFD1687100.1"/>
    </source>
</evidence>
<protein>
    <submittedName>
        <fullName evidence="1">Uncharacterized protein</fullName>
    </submittedName>
</protein>
<name>A0ABD6DYX3_9EURY</name>
<dbReference type="RefSeq" id="WP_256309062.1">
    <property type="nucleotide sequence ID" value="NZ_JANHAW010000004.1"/>
</dbReference>
<gene>
    <name evidence="1" type="ORF">ACFSAS_15970</name>
</gene>
<proteinExistence type="predicted"/>
<evidence type="ECO:0000313" key="2">
    <source>
        <dbReference type="Proteomes" id="UP001597092"/>
    </source>
</evidence>